<dbReference type="Proteomes" id="UP000232323">
    <property type="component" value="Unassembled WGS sequence"/>
</dbReference>
<feature type="domain" description="VPS10" evidence="8">
    <location>
        <begin position="82"/>
        <end position="795"/>
    </location>
</feature>
<feature type="transmembrane region" description="Helical" evidence="6">
    <location>
        <begin position="811"/>
        <end position="835"/>
    </location>
</feature>
<dbReference type="Gene3D" id="2.10.70.80">
    <property type="match status" value="1"/>
</dbReference>
<evidence type="ECO:0000256" key="6">
    <source>
        <dbReference type="SAM" id="Phobius"/>
    </source>
</evidence>
<feature type="signal peptide" evidence="7">
    <location>
        <begin position="1"/>
        <end position="25"/>
    </location>
</feature>
<keyword evidence="2" id="KW-0677">Repeat</keyword>
<name>A0A250X7T6_9CHLO</name>
<evidence type="ECO:0000256" key="3">
    <source>
        <dbReference type="ARBA" id="ARBA00023136"/>
    </source>
</evidence>
<dbReference type="Gene3D" id="2.130.10.10">
    <property type="entry name" value="YVTN repeat-like/Quinoprotein amine dehydrogenase"/>
    <property type="match status" value="1"/>
</dbReference>
<protein>
    <recommendedName>
        <fullName evidence="8">VPS10 domain-containing protein</fullName>
    </recommendedName>
</protein>
<reference evidence="9 10" key="1">
    <citation type="submission" date="2017-08" db="EMBL/GenBank/DDBJ databases">
        <title>Acidophilic green algal genome provides insights into adaptation to an acidic environment.</title>
        <authorList>
            <person name="Hirooka S."/>
            <person name="Hirose Y."/>
            <person name="Kanesaki Y."/>
            <person name="Higuchi S."/>
            <person name="Fujiwara T."/>
            <person name="Onuma R."/>
            <person name="Era A."/>
            <person name="Ohbayashi R."/>
            <person name="Uzuka A."/>
            <person name="Nozaki H."/>
            <person name="Yoshikawa H."/>
            <person name="Miyagishima S.Y."/>
        </authorList>
    </citation>
    <scope>NUCLEOTIDE SEQUENCE [LARGE SCALE GENOMIC DNA]</scope>
    <source>
        <strain evidence="9 10">NIES-2499</strain>
    </source>
</reference>
<dbReference type="PANTHER" id="PTHR12106:SF27">
    <property type="entry name" value="SORTILIN-RELATED RECEPTOR"/>
    <property type="match status" value="1"/>
</dbReference>
<evidence type="ECO:0000313" key="10">
    <source>
        <dbReference type="Proteomes" id="UP000232323"/>
    </source>
</evidence>
<dbReference type="GO" id="GO:0016020">
    <property type="term" value="C:membrane"/>
    <property type="evidence" value="ECO:0007669"/>
    <property type="project" value="UniProtKB-SubCell"/>
</dbReference>
<evidence type="ECO:0000256" key="1">
    <source>
        <dbReference type="ARBA" id="ARBA00004370"/>
    </source>
</evidence>
<dbReference type="Pfam" id="PF15901">
    <property type="entry name" value="Sortilin_C"/>
    <property type="match status" value="1"/>
</dbReference>
<dbReference type="GO" id="GO:0006892">
    <property type="term" value="P:post-Golgi vesicle-mediated transport"/>
    <property type="evidence" value="ECO:0007669"/>
    <property type="project" value="TreeGrafter"/>
</dbReference>
<keyword evidence="3 6" id="KW-0472">Membrane</keyword>
<evidence type="ECO:0000256" key="2">
    <source>
        <dbReference type="ARBA" id="ARBA00022737"/>
    </source>
</evidence>
<dbReference type="InterPro" id="IPR031777">
    <property type="entry name" value="Sortilin_C"/>
</dbReference>
<dbReference type="Pfam" id="PF15902">
    <property type="entry name" value="Sortilin-Vps10"/>
    <property type="match status" value="1"/>
</dbReference>
<evidence type="ECO:0000256" key="5">
    <source>
        <dbReference type="SAM" id="MobiDB-lite"/>
    </source>
</evidence>
<keyword evidence="6" id="KW-0812">Transmembrane</keyword>
<dbReference type="PANTHER" id="PTHR12106">
    <property type="entry name" value="SORTILIN RELATED"/>
    <property type="match status" value="1"/>
</dbReference>
<evidence type="ECO:0000256" key="7">
    <source>
        <dbReference type="SAM" id="SignalP"/>
    </source>
</evidence>
<dbReference type="AlphaFoldDB" id="A0A250X7T6"/>
<comment type="subcellular location">
    <subcellularLocation>
        <location evidence="1">Membrane</location>
    </subcellularLocation>
</comment>
<keyword evidence="6" id="KW-1133">Transmembrane helix</keyword>
<feature type="region of interest" description="Disordered" evidence="5">
    <location>
        <begin position="784"/>
        <end position="803"/>
    </location>
</feature>
<dbReference type="InterPro" id="IPR050310">
    <property type="entry name" value="VPS10-sortilin"/>
</dbReference>
<dbReference type="Gene3D" id="3.30.60.270">
    <property type="match status" value="1"/>
</dbReference>
<proteinExistence type="predicted"/>
<dbReference type="EMBL" id="BEGY01000039">
    <property type="protein sequence ID" value="GAX79116.1"/>
    <property type="molecule type" value="Genomic_DNA"/>
</dbReference>
<keyword evidence="7" id="KW-0732">Signal</keyword>
<feature type="chain" id="PRO_5012015734" description="VPS10 domain-containing protein" evidence="7">
    <location>
        <begin position="26"/>
        <end position="898"/>
    </location>
</feature>
<gene>
    <name evidence="9" type="ORF">CEUSTIGMA_g6556.t1</name>
</gene>
<keyword evidence="4" id="KW-0325">Glycoprotein</keyword>
<dbReference type="SUPFAM" id="SSF110296">
    <property type="entry name" value="Oligoxyloglucan reducing end-specific cellobiohydrolase"/>
    <property type="match status" value="1"/>
</dbReference>
<evidence type="ECO:0000256" key="4">
    <source>
        <dbReference type="ARBA" id="ARBA00023180"/>
    </source>
</evidence>
<organism evidence="9 10">
    <name type="scientific">Chlamydomonas eustigma</name>
    <dbReference type="NCBI Taxonomy" id="1157962"/>
    <lineage>
        <taxon>Eukaryota</taxon>
        <taxon>Viridiplantae</taxon>
        <taxon>Chlorophyta</taxon>
        <taxon>core chlorophytes</taxon>
        <taxon>Chlorophyceae</taxon>
        <taxon>CS clade</taxon>
        <taxon>Chlamydomonadales</taxon>
        <taxon>Chlamydomonadaceae</taxon>
        <taxon>Chlamydomonas</taxon>
    </lineage>
</organism>
<dbReference type="OrthoDB" id="443634at2759"/>
<dbReference type="InterPro" id="IPR015943">
    <property type="entry name" value="WD40/YVTN_repeat-like_dom_sf"/>
</dbReference>
<dbReference type="STRING" id="1157962.A0A250X7T6"/>
<evidence type="ECO:0000259" key="8">
    <source>
        <dbReference type="SMART" id="SM00602"/>
    </source>
</evidence>
<feature type="compositionally biased region" description="Gly residues" evidence="5">
    <location>
        <begin position="787"/>
        <end position="797"/>
    </location>
</feature>
<evidence type="ECO:0000313" key="9">
    <source>
        <dbReference type="EMBL" id="GAX79116.1"/>
    </source>
</evidence>
<accession>A0A250X7T6</accession>
<dbReference type="InterPro" id="IPR006581">
    <property type="entry name" value="VPS10"/>
</dbReference>
<comment type="caution">
    <text evidence="9">The sequence shown here is derived from an EMBL/GenBank/DDBJ whole genome shotgun (WGS) entry which is preliminary data.</text>
</comment>
<dbReference type="GO" id="GO:0005794">
    <property type="term" value="C:Golgi apparatus"/>
    <property type="evidence" value="ECO:0007669"/>
    <property type="project" value="TreeGrafter"/>
</dbReference>
<keyword evidence="10" id="KW-1185">Reference proteome</keyword>
<sequence length="898" mass="98396">MSPRSLWLSLHALLFLLYFPLYTLSSDRLQVAPQRRLSQSPSCGTDSAALTPLDGTVTTSPVVDLKWLDKNDQTVVAITKKIGKEEGGFWLSTDSAKTWVSKTQALTDAMKSDPEPVEVLGVLAQKSAPNNVVMFNAGTLIWSSTDYCKSVTAKKTPGLWRGSGIKSMKVHPWHDDWLLLLVKRPDCKTLDHAQTECPHDLWLTQDLFGAMTWTNLTENARGQIASFVDFDWGANLCPNKDCTSDLKVTDLSILTTMYQTAGAYDQTWDNDVHFVASSDAFKTFSIRGYCGNMFEVIGKSVYLAYANICPTDILGNRRSMDGSTFKGITLYTSQDGGNDFMQGCLPVAMKQEGYELLATQDGTGAIIIVDFLINNGMMDIPASSVYTAGPHHALFSLSLTDVYRANFGFSTDFARIEGLPGVYIANQMVARDELYQYYDIQDSNTMPLVETRITFNGGGKWQRIPAPSTYIHPKCNRCIDLTSPCYLHLRGMSSWDSVASSFPAVYSNPSAPGFIMATGVTASNGLGLEDDYDGTCTWLSTDGGVTWQDVAEGSYIYEFADWGSTIVMASHPGLMAVPADSVLVSVDYGNCWYTVPLNTAFFVDNIRIEPDGQRPVVVIHGLACDQAYNPKCSLKNGDRKAASPGIIYTVDVLELTRGKMGTCSDPDYEQFTVPTSPTDKTPACILGKVSHRKRRAADKMCFNGPDFVRGYPRNDTCNCTQNDVECDYGYIRSTGGKCVLIPSSSMPVCPEINSHLYSVSSTGLRMVHADVCMGIDAVIADTDGKGTKTGGGGGSSSSGGSRKGRSGHSGAFVFFMTLLSLAVLAGLFAGWWTFLAVEHQRQAVREVVEIVSDYCVNTFNQVRDRIRGRPVDLKEHDMGYFQPLGDMHEREAPVFTLK</sequence>
<dbReference type="SMART" id="SM00602">
    <property type="entry name" value="VPS10"/>
    <property type="match status" value="1"/>
</dbReference>
<dbReference type="InterPro" id="IPR031778">
    <property type="entry name" value="Sortilin_N"/>
</dbReference>